<accession>A0ABT9U3T4</accession>
<evidence type="ECO:0000256" key="3">
    <source>
        <dbReference type="ARBA" id="ARBA00022597"/>
    </source>
</evidence>
<evidence type="ECO:0000259" key="7">
    <source>
        <dbReference type="PROSITE" id="PS51093"/>
    </source>
</evidence>
<feature type="domain" description="PTS EIIA type-1" evidence="7">
    <location>
        <begin position="31"/>
        <end position="136"/>
    </location>
</feature>
<organism evidence="8 9">
    <name type="scientific">Paenibacillus harenae</name>
    <dbReference type="NCBI Taxonomy" id="306543"/>
    <lineage>
        <taxon>Bacteria</taxon>
        <taxon>Bacillati</taxon>
        <taxon>Bacillota</taxon>
        <taxon>Bacilli</taxon>
        <taxon>Bacillales</taxon>
        <taxon>Paenibacillaceae</taxon>
        <taxon>Paenibacillus</taxon>
    </lineage>
</organism>
<keyword evidence="2" id="KW-0813">Transport</keyword>
<evidence type="ECO:0000313" key="9">
    <source>
        <dbReference type="Proteomes" id="UP001229346"/>
    </source>
</evidence>
<reference evidence="8 9" key="1">
    <citation type="submission" date="2023-07" db="EMBL/GenBank/DDBJ databases">
        <title>Sorghum-associated microbial communities from plants grown in Nebraska, USA.</title>
        <authorList>
            <person name="Schachtman D."/>
        </authorList>
    </citation>
    <scope>NUCLEOTIDE SEQUENCE [LARGE SCALE GENOMIC DNA]</scope>
    <source>
        <strain evidence="8 9">CC482</strain>
    </source>
</reference>
<evidence type="ECO:0000256" key="4">
    <source>
        <dbReference type="ARBA" id="ARBA00022679"/>
    </source>
</evidence>
<comment type="subcellular location">
    <subcellularLocation>
        <location evidence="1">Cytoplasm</location>
    </subcellularLocation>
</comment>
<evidence type="ECO:0000256" key="6">
    <source>
        <dbReference type="ARBA" id="ARBA00022777"/>
    </source>
</evidence>
<dbReference type="Pfam" id="PF00358">
    <property type="entry name" value="PTS_EIIA_1"/>
    <property type="match status" value="1"/>
</dbReference>
<gene>
    <name evidence="8" type="ORF">J2T15_003756</name>
</gene>
<dbReference type="SUPFAM" id="SSF51261">
    <property type="entry name" value="Duplicated hybrid motif"/>
    <property type="match status" value="1"/>
</dbReference>
<proteinExistence type="predicted"/>
<dbReference type="PROSITE" id="PS51093">
    <property type="entry name" value="PTS_EIIA_TYPE_1"/>
    <property type="match status" value="1"/>
</dbReference>
<dbReference type="PANTHER" id="PTHR45008:SF1">
    <property type="entry name" value="PTS SYSTEM GLUCOSE-SPECIFIC EIIA COMPONENT"/>
    <property type="match status" value="1"/>
</dbReference>
<evidence type="ECO:0000256" key="5">
    <source>
        <dbReference type="ARBA" id="ARBA00022683"/>
    </source>
</evidence>
<keyword evidence="5" id="KW-0598">Phosphotransferase system</keyword>
<evidence type="ECO:0000256" key="1">
    <source>
        <dbReference type="ARBA" id="ARBA00004496"/>
    </source>
</evidence>
<dbReference type="RefSeq" id="WP_307205621.1">
    <property type="nucleotide sequence ID" value="NZ_JAUSSU010000007.1"/>
</dbReference>
<name>A0ABT9U3T4_PAEHA</name>
<dbReference type="Gene3D" id="2.70.70.10">
    <property type="entry name" value="Glucose Permease (Domain IIA)"/>
    <property type="match status" value="1"/>
</dbReference>
<keyword evidence="6" id="KW-0418">Kinase</keyword>
<dbReference type="Proteomes" id="UP001229346">
    <property type="component" value="Unassembled WGS sequence"/>
</dbReference>
<protein>
    <submittedName>
        <fullName evidence="8">PTS system glucose-specific IIA component</fullName>
    </submittedName>
</protein>
<evidence type="ECO:0000256" key="2">
    <source>
        <dbReference type="ARBA" id="ARBA00022448"/>
    </source>
</evidence>
<dbReference type="EMBL" id="JAUSSU010000007">
    <property type="protein sequence ID" value="MDQ0114301.1"/>
    <property type="molecule type" value="Genomic_DNA"/>
</dbReference>
<comment type="caution">
    <text evidence="8">The sequence shown here is derived from an EMBL/GenBank/DDBJ whole genome shotgun (WGS) entry which is preliminary data.</text>
</comment>
<dbReference type="InterPro" id="IPR011055">
    <property type="entry name" value="Dup_hybrid_motif"/>
</dbReference>
<dbReference type="InterPro" id="IPR050890">
    <property type="entry name" value="PTS_EIIA_component"/>
</dbReference>
<keyword evidence="4" id="KW-0808">Transferase</keyword>
<keyword evidence="3" id="KW-0762">Sugar transport</keyword>
<dbReference type="InterPro" id="IPR001127">
    <property type="entry name" value="PTS_EIIA_1_perm"/>
</dbReference>
<evidence type="ECO:0000313" key="8">
    <source>
        <dbReference type="EMBL" id="MDQ0114301.1"/>
    </source>
</evidence>
<dbReference type="PANTHER" id="PTHR45008">
    <property type="entry name" value="PTS SYSTEM GLUCOSE-SPECIFIC EIIA COMPONENT"/>
    <property type="match status" value="1"/>
</dbReference>
<sequence length="166" mass="17415">MLTKLFGRTKQTTVDIASPLSGEIIGWSDHRSVAASGMRSVDAIAIKPANGQIVAPFYGSVSHIADTGHSITVQHASGLRLKIGIGIHTDELGGDGFMSHVRAGDTFRAGDTLIDFDIDTIVASGYSPITSVVVENAELAKSIEQLVTYGAVSSGHEIILRAELIG</sequence>
<keyword evidence="9" id="KW-1185">Reference proteome</keyword>